<keyword evidence="7" id="KW-1185">Reference proteome</keyword>
<dbReference type="InterPro" id="IPR036426">
    <property type="entry name" value="Bulb-type_lectin_dom_sf"/>
</dbReference>
<evidence type="ECO:0000259" key="5">
    <source>
        <dbReference type="PROSITE" id="PS50948"/>
    </source>
</evidence>
<dbReference type="PROSITE" id="PS50948">
    <property type="entry name" value="PAN"/>
    <property type="match status" value="1"/>
</dbReference>
<dbReference type="InterPro" id="IPR000858">
    <property type="entry name" value="S_locus_glycoprot_dom"/>
</dbReference>
<feature type="domain" description="Bulb-type lectin" evidence="4">
    <location>
        <begin position="1"/>
        <end position="119"/>
    </location>
</feature>
<dbReference type="SUPFAM" id="SSF51110">
    <property type="entry name" value="alpha-D-mannose-specific plant lectins"/>
    <property type="match status" value="1"/>
</dbReference>
<feature type="domain" description="Apple" evidence="5">
    <location>
        <begin position="245"/>
        <end position="330"/>
    </location>
</feature>
<evidence type="ECO:0000256" key="2">
    <source>
        <dbReference type="ARBA" id="ARBA00023157"/>
    </source>
</evidence>
<evidence type="ECO:0000313" key="6">
    <source>
        <dbReference type="EMBL" id="MED6139986.1"/>
    </source>
</evidence>
<dbReference type="CDD" id="cd01098">
    <property type="entry name" value="PAN_AP_plant"/>
    <property type="match status" value="1"/>
</dbReference>
<dbReference type="Gene3D" id="3.50.4.10">
    <property type="entry name" value="Hepatocyte Growth Factor"/>
    <property type="match status" value="1"/>
</dbReference>
<dbReference type="Pfam" id="PF01453">
    <property type="entry name" value="B_lectin"/>
    <property type="match status" value="1"/>
</dbReference>
<dbReference type="SMART" id="SM00108">
    <property type="entry name" value="B_lectin"/>
    <property type="match status" value="1"/>
</dbReference>
<dbReference type="PANTHER" id="PTHR32444">
    <property type="entry name" value="BULB-TYPE LECTIN DOMAIN-CONTAINING PROTEIN"/>
    <property type="match status" value="1"/>
</dbReference>
<organism evidence="6 7">
    <name type="scientific">Stylosanthes scabra</name>
    <dbReference type="NCBI Taxonomy" id="79078"/>
    <lineage>
        <taxon>Eukaryota</taxon>
        <taxon>Viridiplantae</taxon>
        <taxon>Streptophyta</taxon>
        <taxon>Embryophyta</taxon>
        <taxon>Tracheophyta</taxon>
        <taxon>Spermatophyta</taxon>
        <taxon>Magnoliopsida</taxon>
        <taxon>eudicotyledons</taxon>
        <taxon>Gunneridae</taxon>
        <taxon>Pentapetalae</taxon>
        <taxon>rosids</taxon>
        <taxon>fabids</taxon>
        <taxon>Fabales</taxon>
        <taxon>Fabaceae</taxon>
        <taxon>Papilionoideae</taxon>
        <taxon>50 kb inversion clade</taxon>
        <taxon>dalbergioids sensu lato</taxon>
        <taxon>Dalbergieae</taxon>
        <taxon>Pterocarpus clade</taxon>
        <taxon>Stylosanthes</taxon>
    </lineage>
</organism>
<dbReference type="PROSITE" id="PS50927">
    <property type="entry name" value="BULB_LECTIN"/>
    <property type="match status" value="1"/>
</dbReference>
<dbReference type="InterPro" id="IPR001480">
    <property type="entry name" value="Bulb-type_lectin_dom"/>
</dbReference>
<evidence type="ECO:0000313" key="7">
    <source>
        <dbReference type="Proteomes" id="UP001341840"/>
    </source>
</evidence>
<reference evidence="6 7" key="1">
    <citation type="journal article" date="2023" name="Plants (Basel)">
        <title>Bridging the Gap: Combining Genomics and Transcriptomics Approaches to Understand Stylosanthes scabra, an Orphan Legume from the Brazilian Caatinga.</title>
        <authorList>
            <person name="Ferreira-Neto J.R.C."/>
            <person name="da Silva M.D."/>
            <person name="Binneck E."/>
            <person name="de Melo N.F."/>
            <person name="da Silva R.H."/>
            <person name="de Melo A.L.T.M."/>
            <person name="Pandolfi V."/>
            <person name="Bustamante F.O."/>
            <person name="Brasileiro-Vidal A.C."/>
            <person name="Benko-Iseppon A.M."/>
        </authorList>
    </citation>
    <scope>NUCLEOTIDE SEQUENCE [LARGE SCALE GENOMIC DNA]</scope>
    <source>
        <tissue evidence="6">Leaves</tissue>
    </source>
</reference>
<protein>
    <submittedName>
        <fullName evidence="6">Uncharacterized protein</fullName>
    </submittedName>
</protein>
<dbReference type="Pfam" id="PF08276">
    <property type="entry name" value="PAN_2"/>
    <property type="match status" value="1"/>
</dbReference>
<keyword evidence="3" id="KW-0325">Glycoprotein</keyword>
<name>A0ABU6SU63_9FABA</name>
<dbReference type="EMBL" id="JASCZI010062049">
    <property type="protein sequence ID" value="MED6139986.1"/>
    <property type="molecule type" value="Genomic_DNA"/>
</dbReference>
<dbReference type="Pfam" id="PF00954">
    <property type="entry name" value="S_locus_glycop"/>
    <property type="match status" value="1"/>
</dbReference>
<evidence type="ECO:0000256" key="1">
    <source>
        <dbReference type="ARBA" id="ARBA00022729"/>
    </source>
</evidence>
<dbReference type="Gene3D" id="2.90.10.10">
    <property type="entry name" value="Bulb-type lectin domain"/>
    <property type="match status" value="1"/>
</dbReference>
<accession>A0ABU6SU63</accession>
<dbReference type="CDD" id="cd00028">
    <property type="entry name" value="B_lectin"/>
    <property type="match status" value="1"/>
</dbReference>
<dbReference type="SMART" id="SM00473">
    <property type="entry name" value="PAN_AP"/>
    <property type="match status" value="1"/>
</dbReference>
<proteinExistence type="predicted"/>
<evidence type="ECO:0000256" key="3">
    <source>
        <dbReference type="ARBA" id="ARBA00023180"/>
    </source>
</evidence>
<dbReference type="InterPro" id="IPR003609">
    <property type="entry name" value="Pan_app"/>
</dbReference>
<gene>
    <name evidence="6" type="ORF">PIB30_088890</name>
</gene>
<evidence type="ECO:0000259" key="4">
    <source>
        <dbReference type="PROSITE" id="PS50927"/>
    </source>
</evidence>
<comment type="caution">
    <text evidence="6">The sequence shown here is derived from an EMBL/GenBank/DDBJ whole genome shotgun (WGS) entry which is preliminary data.</text>
</comment>
<dbReference type="Proteomes" id="UP001341840">
    <property type="component" value="Unassembled WGS sequence"/>
</dbReference>
<keyword evidence="2" id="KW-1015">Disulfide bond</keyword>
<dbReference type="PANTHER" id="PTHR32444:SF234">
    <property type="entry name" value="RECEPTOR-LIKE SERINE_THREONINE-PROTEIN KINASE"/>
    <property type="match status" value="1"/>
</dbReference>
<sequence>MVQPLHEGNTLVSNDGTLEMGFFSPGSSSNHYLGIWYKNISFKTAVWVANRSNPIKDNTTNLRINNEGILQLVNKNGTIFWSSNSTTTDNLLNPVAQLLDSGNLVIRDENDQDSENYVWQSFDYPCDTLLPGMKLGWDLKTGLEQRLTAWRNWDNPSPGNLSWGISLEGTRHGYMWSIGSHEWMDFSSHSPRERECDLYNQCGPNAICSVISGNETCRCLKGFKQKSLQDWSQGCSSWFDEKLRCNNSSNGGLTFYKVGGMKYPDTRSSWVNESMNLSECSDKCMENCSCMSYTNSDISEDGGGCLMWFGDLNDIKEFSDGGADLYIRTMIVKIS</sequence>
<keyword evidence="1" id="KW-0732">Signal</keyword>